<dbReference type="Gene3D" id="3.40.50.720">
    <property type="entry name" value="NAD(P)-binding Rossmann-like Domain"/>
    <property type="match status" value="1"/>
</dbReference>
<comment type="cofactor">
    <cofactor evidence="1">
        <name>NAD(+)</name>
        <dbReference type="ChEBI" id="CHEBI:57540"/>
    </cofactor>
</comment>
<dbReference type="NCBIfam" id="TIGR01181">
    <property type="entry name" value="dTDP_gluc_dehyt"/>
    <property type="match status" value="1"/>
</dbReference>
<accession>A0A0F9SS88</accession>
<dbReference type="InterPro" id="IPR036291">
    <property type="entry name" value="NAD(P)-bd_dom_sf"/>
</dbReference>
<proteinExistence type="predicted"/>
<dbReference type="GO" id="GO:0009225">
    <property type="term" value="P:nucleotide-sugar metabolic process"/>
    <property type="evidence" value="ECO:0007669"/>
    <property type="project" value="InterPro"/>
</dbReference>
<evidence type="ECO:0000313" key="5">
    <source>
        <dbReference type="EMBL" id="KKN39876.1"/>
    </source>
</evidence>
<dbReference type="FunFam" id="3.40.50.720:FF:000304">
    <property type="entry name" value="UDP-glucose 4,6-dehydratase"/>
    <property type="match status" value="1"/>
</dbReference>
<name>A0A0F9SS88_9ZZZZ</name>
<dbReference type="AlphaFoldDB" id="A0A0F9SS88"/>
<gene>
    <name evidence="5" type="ORF">LCGC14_0739080</name>
</gene>
<dbReference type="CDD" id="cd05246">
    <property type="entry name" value="dTDP_GD_SDR_e"/>
    <property type="match status" value="1"/>
</dbReference>
<evidence type="ECO:0000256" key="2">
    <source>
        <dbReference type="ARBA" id="ARBA00023027"/>
    </source>
</evidence>
<dbReference type="GO" id="GO:0008460">
    <property type="term" value="F:dTDP-glucose 4,6-dehydratase activity"/>
    <property type="evidence" value="ECO:0007669"/>
    <property type="project" value="InterPro"/>
</dbReference>
<dbReference type="EMBL" id="LAZR01001739">
    <property type="protein sequence ID" value="KKN39876.1"/>
    <property type="molecule type" value="Genomic_DNA"/>
</dbReference>
<comment type="caution">
    <text evidence="5">The sequence shown here is derived from an EMBL/GenBank/DDBJ whole genome shotgun (WGS) entry which is preliminary data.</text>
</comment>
<reference evidence="5" key="1">
    <citation type="journal article" date="2015" name="Nature">
        <title>Complex archaea that bridge the gap between prokaryotes and eukaryotes.</title>
        <authorList>
            <person name="Spang A."/>
            <person name="Saw J.H."/>
            <person name="Jorgensen S.L."/>
            <person name="Zaremba-Niedzwiedzka K."/>
            <person name="Martijn J."/>
            <person name="Lind A.E."/>
            <person name="van Eijk R."/>
            <person name="Schleper C."/>
            <person name="Guy L."/>
            <person name="Ettema T.J."/>
        </authorList>
    </citation>
    <scope>NUCLEOTIDE SEQUENCE</scope>
</reference>
<dbReference type="Pfam" id="PF16363">
    <property type="entry name" value="GDP_Man_Dehyd"/>
    <property type="match status" value="1"/>
</dbReference>
<dbReference type="SUPFAM" id="SSF51735">
    <property type="entry name" value="NAD(P)-binding Rossmann-fold domains"/>
    <property type="match status" value="1"/>
</dbReference>
<keyword evidence="3" id="KW-0456">Lyase</keyword>
<protein>
    <recommendedName>
        <fullName evidence="4">NAD(P)-binding domain-containing protein</fullName>
    </recommendedName>
</protein>
<organism evidence="5">
    <name type="scientific">marine sediment metagenome</name>
    <dbReference type="NCBI Taxonomy" id="412755"/>
    <lineage>
        <taxon>unclassified sequences</taxon>
        <taxon>metagenomes</taxon>
        <taxon>ecological metagenomes</taxon>
    </lineage>
</organism>
<dbReference type="InterPro" id="IPR005888">
    <property type="entry name" value="dTDP_Gluc_deHydtase"/>
</dbReference>
<dbReference type="Gene3D" id="3.90.25.10">
    <property type="entry name" value="UDP-galactose 4-epimerase, domain 1"/>
    <property type="match status" value="1"/>
</dbReference>
<dbReference type="PANTHER" id="PTHR43000">
    <property type="entry name" value="DTDP-D-GLUCOSE 4,6-DEHYDRATASE-RELATED"/>
    <property type="match status" value="1"/>
</dbReference>
<dbReference type="InterPro" id="IPR016040">
    <property type="entry name" value="NAD(P)-bd_dom"/>
</dbReference>
<evidence type="ECO:0000256" key="3">
    <source>
        <dbReference type="ARBA" id="ARBA00023239"/>
    </source>
</evidence>
<keyword evidence="2" id="KW-0520">NAD</keyword>
<evidence type="ECO:0000256" key="1">
    <source>
        <dbReference type="ARBA" id="ARBA00001911"/>
    </source>
</evidence>
<feature type="domain" description="NAD(P)-binding" evidence="4">
    <location>
        <begin position="4"/>
        <end position="300"/>
    </location>
</feature>
<sequence length="321" mass="36392">MRVLVTGGCGFIGSNFVRYMLKEHPDYKITNLDKLTYAGNPDNLKDLESNPNYEFVKGDICDASLAAELIPGHDAIINFAAESHVDRSITNPDEFVLTNVVGVNNMINTARLNGVDRFIQIGTDEVYGSRETGDFKEDDKLEPSSAYSASKAGGDLVALSYYTTHNYDVMVTRSSNNFGPYQYPEKLIPLFVTNVLEDKSVPVYGDGRNQRDWLYVEDNCRGIDAVLHNGKAGEIYNIGAGNQQENIDITKWVLEALGKSEDLITYVDDRLGHDFRYAIDVNKMKELGWQPDEDFKKSLSRTIDWYKENTEWWQKIKNHKE</sequence>
<evidence type="ECO:0000259" key="4">
    <source>
        <dbReference type="Pfam" id="PF16363"/>
    </source>
</evidence>